<organism evidence="1 2">
    <name type="scientific">Bordetella trematum</name>
    <dbReference type="NCBI Taxonomy" id="123899"/>
    <lineage>
        <taxon>Bacteria</taxon>
        <taxon>Pseudomonadati</taxon>
        <taxon>Pseudomonadota</taxon>
        <taxon>Betaproteobacteria</taxon>
        <taxon>Burkholderiales</taxon>
        <taxon>Alcaligenaceae</taxon>
        <taxon>Bordetella</taxon>
    </lineage>
</organism>
<accession>A0A157RL73</accession>
<dbReference type="Proteomes" id="UP000076825">
    <property type="component" value="Chromosome 1"/>
</dbReference>
<reference evidence="1 2" key="1">
    <citation type="submission" date="2016-04" db="EMBL/GenBank/DDBJ databases">
        <authorList>
            <consortium name="Pathogen Informatics"/>
        </authorList>
    </citation>
    <scope>NUCLEOTIDE SEQUENCE [LARGE SCALE GENOMIC DNA]</scope>
    <source>
        <strain evidence="1 2">H044680328</strain>
    </source>
</reference>
<proteinExistence type="predicted"/>
<dbReference type="KEGG" id="btrm:SAMEA390648703874"/>
<gene>
    <name evidence="1" type="ORF">SAMEA3906487_03874</name>
</gene>
<protein>
    <recommendedName>
        <fullName evidence="3">HK97 gp10 family phage protein</fullName>
    </recommendedName>
</protein>
<dbReference type="STRING" id="123899.SAMEA3906487_03874"/>
<dbReference type="EMBL" id="LT546645">
    <property type="protein sequence ID" value="SAI73850.1"/>
    <property type="molecule type" value="Genomic_DNA"/>
</dbReference>
<evidence type="ECO:0008006" key="3">
    <source>
        <dbReference type="Google" id="ProtNLM"/>
    </source>
</evidence>
<dbReference type="AlphaFoldDB" id="A0A157RL73"/>
<name>A0A157RL73_9BORD</name>
<evidence type="ECO:0000313" key="1">
    <source>
        <dbReference type="EMBL" id="SAI73850.1"/>
    </source>
</evidence>
<dbReference type="GeneID" id="56588895"/>
<dbReference type="PATRIC" id="fig|123899.6.peg.3873"/>
<sequence>MPVIGIERVRRNFRDAVVRIEKDKTELAVFAVLSQGAALAQTMAPVDSSTLVNSQYAPQIERRAGQTAGQVGYTAAYAAAVHNAPGTLKGLPRASGKGQYWDPNAKPGFLEDGFEQLKPSIPAILRGIYRV</sequence>
<dbReference type="OrthoDB" id="6444777at2"/>
<dbReference type="RefSeq" id="WP_063492412.1">
    <property type="nucleotide sequence ID" value="NZ_CP016340.1"/>
</dbReference>
<keyword evidence="2" id="KW-1185">Reference proteome</keyword>
<evidence type="ECO:0000313" key="2">
    <source>
        <dbReference type="Proteomes" id="UP000076825"/>
    </source>
</evidence>